<accession>A0A834D685</accession>
<evidence type="ECO:0000313" key="1">
    <source>
        <dbReference type="EMBL" id="KAF5477770.1"/>
    </source>
</evidence>
<dbReference type="Gramene" id="Jr02_12980_p1">
    <property type="protein sequence ID" value="cds.Jr02_12980_p1"/>
    <property type="gene ID" value="Jr02_12980"/>
</dbReference>
<reference evidence="1" key="1">
    <citation type="submission" date="2015-10" db="EMBL/GenBank/DDBJ databases">
        <authorList>
            <person name="Martinez-Garcia P.J."/>
            <person name="Crepeau M.W."/>
            <person name="Puiu D."/>
            <person name="Gonzalez-Ibeas D."/>
            <person name="Whalen J."/>
            <person name="Stevens K."/>
            <person name="Paul R."/>
            <person name="Butterfield T."/>
            <person name="Britton M."/>
            <person name="Reagan R."/>
            <person name="Chakraborty S."/>
            <person name="Walawage S.L."/>
            <person name="Vasquez-Gross H.A."/>
            <person name="Cardeno C."/>
            <person name="Famula R."/>
            <person name="Pratt K."/>
            <person name="Kuruganti S."/>
            <person name="Aradhya M.K."/>
            <person name="Leslie C.A."/>
            <person name="Dandekar A.M."/>
            <person name="Salzberg S.L."/>
            <person name="Wegrzyn J.L."/>
            <person name="Langley C.H."/>
            <person name="Neale D.B."/>
        </authorList>
    </citation>
    <scope>NUCLEOTIDE SEQUENCE</scope>
    <source>
        <tissue evidence="1">Leaves</tissue>
    </source>
</reference>
<proteinExistence type="predicted"/>
<name>A0A834D685_JUGRE</name>
<comment type="caution">
    <text evidence="1">The sequence shown here is derived from an EMBL/GenBank/DDBJ whole genome shotgun (WGS) entry which is preliminary data.</text>
</comment>
<sequence length="114" mass="13017">MHLNCLTCKYKESNTSESEIEFDREKSRGECCCVKVEIKFLSGNIHPLSYENMRSGFVKLGEKKVRLGHRRNYSEGVVGFGGGVEPRLVRSCGMRRDWSLEDLAHGGEKKGRKY</sequence>
<dbReference type="Proteomes" id="UP000619265">
    <property type="component" value="Unassembled WGS sequence"/>
</dbReference>
<reference evidence="1" key="2">
    <citation type="submission" date="2020-03" db="EMBL/GenBank/DDBJ databases">
        <title>Walnut 2.0.</title>
        <authorList>
            <person name="Marrano A."/>
            <person name="Britton M."/>
            <person name="Zimin A.V."/>
            <person name="Zaini P.A."/>
            <person name="Workman R."/>
            <person name="Puiu D."/>
            <person name="Bianco L."/>
            <person name="Allen B.J."/>
            <person name="Troggio M."/>
            <person name="Leslie C.A."/>
            <person name="Timp W."/>
            <person name="Dendekar A."/>
            <person name="Salzberg S.L."/>
            <person name="Neale D.B."/>
        </authorList>
    </citation>
    <scope>NUCLEOTIDE SEQUENCE</scope>
    <source>
        <tissue evidence="1">Leaves</tissue>
    </source>
</reference>
<dbReference type="PANTHER" id="PTHR36019:SF3">
    <property type="entry name" value="PLANT_PROTEIN"/>
    <property type="match status" value="1"/>
</dbReference>
<organism evidence="1 2">
    <name type="scientific">Juglans regia</name>
    <name type="common">English walnut</name>
    <dbReference type="NCBI Taxonomy" id="51240"/>
    <lineage>
        <taxon>Eukaryota</taxon>
        <taxon>Viridiplantae</taxon>
        <taxon>Streptophyta</taxon>
        <taxon>Embryophyta</taxon>
        <taxon>Tracheophyta</taxon>
        <taxon>Spermatophyta</taxon>
        <taxon>Magnoliopsida</taxon>
        <taxon>eudicotyledons</taxon>
        <taxon>Gunneridae</taxon>
        <taxon>Pentapetalae</taxon>
        <taxon>rosids</taxon>
        <taxon>fabids</taxon>
        <taxon>Fagales</taxon>
        <taxon>Juglandaceae</taxon>
        <taxon>Juglans</taxon>
    </lineage>
</organism>
<dbReference type="EMBL" id="LIHL02000002">
    <property type="protein sequence ID" value="KAF5477770.1"/>
    <property type="molecule type" value="Genomic_DNA"/>
</dbReference>
<dbReference type="PANTHER" id="PTHR36019">
    <property type="entry name" value="PLANT/PROTEIN"/>
    <property type="match status" value="1"/>
</dbReference>
<protein>
    <submittedName>
        <fullName evidence="1">Uncharacterized protein</fullName>
    </submittedName>
</protein>
<dbReference type="AlphaFoldDB" id="A0A834D685"/>
<gene>
    <name evidence="1" type="ORF">F2P56_004384</name>
</gene>
<evidence type="ECO:0000313" key="2">
    <source>
        <dbReference type="Proteomes" id="UP000619265"/>
    </source>
</evidence>